<keyword evidence="2" id="KW-0812">Transmembrane</keyword>
<feature type="compositionally biased region" description="Polar residues" evidence="1">
    <location>
        <begin position="1"/>
        <end position="11"/>
    </location>
</feature>
<protein>
    <submittedName>
        <fullName evidence="3">Uncharacterized protein</fullName>
    </submittedName>
</protein>
<reference evidence="3" key="1">
    <citation type="journal article" date="2023" name="Mol. Phylogenet. Evol.">
        <title>Genome-scale phylogeny and comparative genomics of the fungal order Sordariales.</title>
        <authorList>
            <person name="Hensen N."/>
            <person name="Bonometti L."/>
            <person name="Westerberg I."/>
            <person name="Brannstrom I.O."/>
            <person name="Guillou S."/>
            <person name="Cros-Aarteil S."/>
            <person name="Calhoun S."/>
            <person name="Haridas S."/>
            <person name="Kuo A."/>
            <person name="Mondo S."/>
            <person name="Pangilinan J."/>
            <person name="Riley R."/>
            <person name="LaButti K."/>
            <person name="Andreopoulos B."/>
            <person name="Lipzen A."/>
            <person name="Chen C."/>
            <person name="Yan M."/>
            <person name="Daum C."/>
            <person name="Ng V."/>
            <person name="Clum A."/>
            <person name="Steindorff A."/>
            <person name="Ohm R.A."/>
            <person name="Martin F."/>
            <person name="Silar P."/>
            <person name="Natvig D.O."/>
            <person name="Lalanne C."/>
            <person name="Gautier V."/>
            <person name="Ament-Velasquez S.L."/>
            <person name="Kruys A."/>
            <person name="Hutchinson M.I."/>
            <person name="Powell A.J."/>
            <person name="Barry K."/>
            <person name="Miller A.N."/>
            <person name="Grigoriev I.V."/>
            <person name="Debuchy R."/>
            <person name="Gladieux P."/>
            <person name="Hiltunen Thoren M."/>
            <person name="Johannesson H."/>
        </authorList>
    </citation>
    <scope>NUCLEOTIDE SEQUENCE</scope>
    <source>
        <strain evidence="3">SMH4131-1</strain>
    </source>
</reference>
<evidence type="ECO:0000256" key="2">
    <source>
        <dbReference type="SAM" id="Phobius"/>
    </source>
</evidence>
<keyword evidence="2" id="KW-0472">Membrane</keyword>
<dbReference type="Proteomes" id="UP001286456">
    <property type="component" value="Unassembled WGS sequence"/>
</dbReference>
<proteinExistence type="predicted"/>
<feature type="transmembrane region" description="Helical" evidence="2">
    <location>
        <begin position="205"/>
        <end position="223"/>
    </location>
</feature>
<evidence type="ECO:0000256" key="1">
    <source>
        <dbReference type="SAM" id="MobiDB-lite"/>
    </source>
</evidence>
<name>A0AAE0I980_9PEZI</name>
<dbReference type="AlphaFoldDB" id="A0AAE0I980"/>
<feature type="transmembrane region" description="Helical" evidence="2">
    <location>
        <begin position="243"/>
        <end position="266"/>
    </location>
</feature>
<keyword evidence="4" id="KW-1185">Reference proteome</keyword>
<dbReference type="InterPro" id="IPR046536">
    <property type="entry name" value="DUF6601"/>
</dbReference>
<evidence type="ECO:0000313" key="4">
    <source>
        <dbReference type="Proteomes" id="UP001286456"/>
    </source>
</evidence>
<feature type="region of interest" description="Disordered" evidence="1">
    <location>
        <begin position="1"/>
        <end position="28"/>
    </location>
</feature>
<keyword evidence="2" id="KW-1133">Transmembrane helix</keyword>
<dbReference type="Pfam" id="PF20246">
    <property type="entry name" value="DUF6601"/>
    <property type="match status" value="2"/>
</dbReference>
<dbReference type="PANTHER" id="PTHR34414">
    <property type="entry name" value="HET DOMAIN-CONTAINING PROTEIN-RELATED"/>
    <property type="match status" value="1"/>
</dbReference>
<organism evidence="3 4">
    <name type="scientific">Cercophora scortea</name>
    <dbReference type="NCBI Taxonomy" id="314031"/>
    <lineage>
        <taxon>Eukaryota</taxon>
        <taxon>Fungi</taxon>
        <taxon>Dikarya</taxon>
        <taxon>Ascomycota</taxon>
        <taxon>Pezizomycotina</taxon>
        <taxon>Sordariomycetes</taxon>
        <taxon>Sordariomycetidae</taxon>
        <taxon>Sordariales</taxon>
        <taxon>Lasiosphaeriaceae</taxon>
        <taxon>Cercophora</taxon>
    </lineage>
</organism>
<gene>
    <name evidence="3" type="ORF">B0T19DRAFT_451394</name>
</gene>
<dbReference type="PANTHER" id="PTHR34414:SF1">
    <property type="entry name" value="SUBTILISIN-LIKE SERINE PROTEASE"/>
    <property type="match status" value="1"/>
</dbReference>
<reference evidence="3" key="2">
    <citation type="submission" date="2023-06" db="EMBL/GenBank/DDBJ databases">
        <authorList>
            <consortium name="Lawrence Berkeley National Laboratory"/>
            <person name="Haridas S."/>
            <person name="Hensen N."/>
            <person name="Bonometti L."/>
            <person name="Westerberg I."/>
            <person name="Brannstrom I.O."/>
            <person name="Guillou S."/>
            <person name="Cros-Aarteil S."/>
            <person name="Calhoun S."/>
            <person name="Kuo A."/>
            <person name="Mondo S."/>
            <person name="Pangilinan J."/>
            <person name="Riley R."/>
            <person name="Labutti K."/>
            <person name="Andreopoulos B."/>
            <person name="Lipzen A."/>
            <person name="Chen C."/>
            <person name="Yanf M."/>
            <person name="Daum C."/>
            <person name="Ng V."/>
            <person name="Clum A."/>
            <person name="Steindorff A."/>
            <person name="Ohm R."/>
            <person name="Martin F."/>
            <person name="Silar P."/>
            <person name="Natvig D."/>
            <person name="Lalanne C."/>
            <person name="Gautier V."/>
            <person name="Ament-Velasquez S.L."/>
            <person name="Kruys A."/>
            <person name="Hutchinson M.I."/>
            <person name="Powell A.J."/>
            <person name="Barry K."/>
            <person name="Miller A.N."/>
            <person name="Grigoriev I.V."/>
            <person name="Debuchy R."/>
            <person name="Gladieux P."/>
            <person name="Thoren M.H."/>
            <person name="Johannesson H."/>
        </authorList>
    </citation>
    <scope>NUCLEOTIDE SEQUENCE</scope>
    <source>
        <strain evidence="3">SMH4131-1</strain>
    </source>
</reference>
<sequence length="291" mass="32542">MISSRLQSHPSGHTFATEVLGTEDGKEEGTIDPMPASYHYYDASGKHVVANPAADIPAFLQRELSVGALGDMLEHLWFAGARRPATPLQFHVAMGREIMVADRMDLHLLWDNGGRLFLKPVTRFLLDPTFWRNNLRCPNACACRGNPRKVALGFLYTYACQVHPRFHRAELPLSRVNTIHRFTRLPPFNPYLRSRRNYGSLFRDNLAWIAAATVFIALLLTAMQVGLATERLQGNADFQRASYGFAIFATLAPICAFGLVVLWALFNLIKDLPWLLGGKAAQRYRAASASV</sequence>
<comment type="caution">
    <text evidence="3">The sequence shown here is derived from an EMBL/GenBank/DDBJ whole genome shotgun (WGS) entry which is preliminary data.</text>
</comment>
<accession>A0AAE0I980</accession>
<dbReference type="EMBL" id="JAUEPO010000006">
    <property type="protein sequence ID" value="KAK3320046.1"/>
    <property type="molecule type" value="Genomic_DNA"/>
</dbReference>
<evidence type="ECO:0000313" key="3">
    <source>
        <dbReference type="EMBL" id="KAK3320046.1"/>
    </source>
</evidence>